<dbReference type="InterPro" id="IPR029070">
    <property type="entry name" value="Chitinase_insertion_sf"/>
</dbReference>
<dbReference type="Pfam" id="PF00704">
    <property type="entry name" value="Glyco_hydro_18"/>
    <property type="match status" value="1"/>
</dbReference>
<feature type="domain" description="GH18" evidence="11">
    <location>
        <begin position="1"/>
        <end position="255"/>
    </location>
</feature>
<keyword evidence="4 9" id="KW-0378">Hydrolase</keyword>
<evidence type="ECO:0000259" key="11">
    <source>
        <dbReference type="PROSITE" id="PS51910"/>
    </source>
</evidence>
<feature type="region of interest" description="Disordered" evidence="10">
    <location>
        <begin position="655"/>
        <end position="693"/>
    </location>
</feature>
<dbReference type="PROSITE" id="PS01095">
    <property type="entry name" value="GH18_1"/>
    <property type="match status" value="1"/>
</dbReference>
<reference evidence="12" key="1">
    <citation type="submission" date="2022-11" db="EMBL/GenBank/DDBJ databases">
        <title>Chromosomal genome sequence assembly and mating type (MAT) locus characterization of the leprose asexual lichenized fungus Lepraria neglecta (Nyl.) Erichsen.</title>
        <authorList>
            <person name="Allen J.L."/>
            <person name="Pfeffer B."/>
        </authorList>
    </citation>
    <scope>NUCLEOTIDE SEQUENCE</scope>
    <source>
        <strain evidence="12">Allen 5258</strain>
    </source>
</reference>
<dbReference type="Proteomes" id="UP001276659">
    <property type="component" value="Unassembled WGS sequence"/>
</dbReference>
<dbReference type="SUPFAM" id="SSF51445">
    <property type="entry name" value="(Trans)glycosidases"/>
    <property type="match status" value="1"/>
</dbReference>
<dbReference type="PANTHER" id="PTHR11177">
    <property type="entry name" value="CHITINASE"/>
    <property type="match status" value="1"/>
</dbReference>
<sequence>MDSATPASLFMETADVRTLKSTNKDLKVFVSIGGWSFSDKGTETHTLFSTIASRDVYRQRFANNVVSFMRQYGFDGIDIDWEYPGAPDRGGRPSDTLGYVWLLKMLRDTFDKSGSSYGISFTAPSSYCKIVLGFGFYGRSFQLENSSCSSVGCAFKGPGAPGPCTDSAGTLAYFEIQDIIQSEKPTIIHDKEAAVNYFAFKDDQWVSYDDKVTMKQKVDWANSLGLGGSMIWSVDQDDKDFTALEGLLGHELGSVEDELKRSQVTDTSYWASLNGNTPKNLNPFLPVALENIFPTKPPETDFPIFDLQRLGADDEPVTNEDPNQQTFGLIIIDGPSSAVSSLKKRDGSHWYIISCEPMQSSDISVLQIVCMDGSEHSNCRDIDEGGVEGTIVRMPDDCGPGTYAVVHSINPSLSQELPKHIKRSAPTGAVVHDIELSYNFGLAKRDAGDIFVRVDYSNVENYYEQVIQGSPQTKRSLEKRYYSPNPASWKAIFDGLRSEDESMSSLKIEDLDAMLVAESGKNKKCKGDNADAFLSIHIGGPVQQKMQFGFTFVGTIAPEFHLEEAYGFFDTDISHWGTMGFDGRGMIHVPAGGLKSDTPIDLVSQFGFTHPGIIKTSPELKVSSTVIGSGRIDGKFTANFFGGNGYVMTQYNQPVSLGNPQGGPSNVVPTNEFDGKLTSPKSPSQKAKRTSSEPIDSPLLAINLNYEALMRIEIEEYESTLNAVNSTFRQYVSSYLLEAGSDGSVALIHSNQRAGVEYVQTGDLPGWRESFGDIAVGEPGTAFTLYDGNSNPAARGEPDIEGAHPIFGPTNVMSCIEDDVARHCLSGAKLIKIDPSLGNDPDTGEPYSDSNSKRQLNFNAENVTAEESLAAYELDKRVRSNSRPFPVHTPSGGRFTINSLTYPAGARGANLLAVNPNAGMYGPTDAFDCEDVTMTDALTDPTAQFVTEHIFELSIKAQVWQGNNPVSDQTWRDNGYDRTNDVTRTYAAISELTMVIRVFSYFNMQEININFAAVARAIGDELEYFSERYNRVHNANIDMGAIHTEFLANVVIPRMENVETWLRQRIQRLNDIWENEARRNPANTEAVDILQNLEILEREIGNSGLLIDRNGIPSPPPP</sequence>
<evidence type="ECO:0000256" key="8">
    <source>
        <dbReference type="ARBA" id="ARBA00023326"/>
    </source>
</evidence>
<dbReference type="InterPro" id="IPR017853">
    <property type="entry name" value="GH"/>
</dbReference>
<dbReference type="GO" id="GO:0008843">
    <property type="term" value="F:endochitinase activity"/>
    <property type="evidence" value="ECO:0007669"/>
    <property type="project" value="UniProtKB-EC"/>
</dbReference>
<feature type="compositionally biased region" description="Polar residues" evidence="10">
    <location>
        <begin position="655"/>
        <end position="669"/>
    </location>
</feature>
<comment type="catalytic activity">
    <reaction evidence="1">
        <text>Random endo-hydrolysis of N-acetyl-beta-D-glucosaminide (1-&gt;4)-beta-linkages in chitin and chitodextrins.</text>
        <dbReference type="EC" id="3.2.1.14"/>
    </reaction>
</comment>
<evidence type="ECO:0000256" key="9">
    <source>
        <dbReference type="RuleBase" id="RU000489"/>
    </source>
</evidence>
<name>A0AAD9YZP7_9LECA</name>
<dbReference type="GO" id="GO:0000272">
    <property type="term" value="P:polysaccharide catabolic process"/>
    <property type="evidence" value="ECO:0007669"/>
    <property type="project" value="UniProtKB-KW"/>
</dbReference>
<dbReference type="EMBL" id="JASNWA010000010">
    <property type="protein sequence ID" value="KAK3168950.1"/>
    <property type="molecule type" value="Genomic_DNA"/>
</dbReference>
<keyword evidence="13" id="KW-1185">Reference proteome</keyword>
<evidence type="ECO:0000256" key="6">
    <source>
        <dbReference type="ARBA" id="ARBA00023277"/>
    </source>
</evidence>
<evidence type="ECO:0000256" key="7">
    <source>
        <dbReference type="ARBA" id="ARBA00023295"/>
    </source>
</evidence>
<dbReference type="InterPro" id="IPR001223">
    <property type="entry name" value="Glyco_hydro18_cat"/>
</dbReference>
<dbReference type="GO" id="GO:0006032">
    <property type="term" value="P:chitin catabolic process"/>
    <property type="evidence" value="ECO:0007669"/>
    <property type="project" value="UniProtKB-KW"/>
</dbReference>
<dbReference type="InterPro" id="IPR001579">
    <property type="entry name" value="Glyco_hydro_18_chit_AS"/>
</dbReference>
<dbReference type="AlphaFoldDB" id="A0AAD9YZP7"/>
<comment type="caution">
    <text evidence="12">The sequence shown here is derived from an EMBL/GenBank/DDBJ whole genome shotgun (WGS) entry which is preliminary data.</text>
</comment>
<evidence type="ECO:0000256" key="4">
    <source>
        <dbReference type="ARBA" id="ARBA00022801"/>
    </source>
</evidence>
<keyword evidence="5" id="KW-0146">Chitin degradation</keyword>
<dbReference type="SMART" id="SM00636">
    <property type="entry name" value="Glyco_18"/>
    <property type="match status" value="1"/>
</dbReference>
<organism evidence="12 13">
    <name type="scientific">Lepraria neglecta</name>
    <dbReference type="NCBI Taxonomy" id="209136"/>
    <lineage>
        <taxon>Eukaryota</taxon>
        <taxon>Fungi</taxon>
        <taxon>Dikarya</taxon>
        <taxon>Ascomycota</taxon>
        <taxon>Pezizomycotina</taxon>
        <taxon>Lecanoromycetes</taxon>
        <taxon>OSLEUM clade</taxon>
        <taxon>Lecanoromycetidae</taxon>
        <taxon>Lecanorales</taxon>
        <taxon>Lecanorineae</taxon>
        <taxon>Stereocaulaceae</taxon>
        <taxon>Lepraria</taxon>
    </lineage>
</organism>
<dbReference type="InterPro" id="IPR011583">
    <property type="entry name" value="Chitinase_II/V-like_cat"/>
</dbReference>
<gene>
    <name evidence="12" type="ORF">OEA41_005398</name>
</gene>
<dbReference type="Gene3D" id="3.10.50.10">
    <property type="match status" value="1"/>
</dbReference>
<dbReference type="PANTHER" id="PTHR11177:SF397">
    <property type="entry name" value="CHITINASE"/>
    <property type="match status" value="1"/>
</dbReference>
<comment type="similarity">
    <text evidence="2">Belongs to the glycosyl hydrolase 18 family. Chitinase class V subfamily.</text>
</comment>
<keyword evidence="7 9" id="KW-0326">Glycosidase</keyword>
<dbReference type="EC" id="3.2.1.14" evidence="3"/>
<evidence type="ECO:0000256" key="3">
    <source>
        <dbReference type="ARBA" id="ARBA00012729"/>
    </source>
</evidence>
<accession>A0AAD9YZP7</accession>
<evidence type="ECO:0000313" key="13">
    <source>
        <dbReference type="Proteomes" id="UP001276659"/>
    </source>
</evidence>
<evidence type="ECO:0000256" key="5">
    <source>
        <dbReference type="ARBA" id="ARBA00023024"/>
    </source>
</evidence>
<keyword evidence="8" id="KW-0624">Polysaccharide degradation</keyword>
<dbReference type="InterPro" id="IPR050314">
    <property type="entry name" value="Glycosyl_Hydrlase_18"/>
</dbReference>
<dbReference type="GO" id="GO:0008061">
    <property type="term" value="F:chitin binding"/>
    <property type="evidence" value="ECO:0007669"/>
    <property type="project" value="InterPro"/>
</dbReference>
<evidence type="ECO:0000313" key="12">
    <source>
        <dbReference type="EMBL" id="KAK3168950.1"/>
    </source>
</evidence>
<dbReference type="SUPFAM" id="SSF54556">
    <property type="entry name" value="Chitinase insertion domain"/>
    <property type="match status" value="1"/>
</dbReference>
<evidence type="ECO:0000256" key="2">
    <source>
        <dbReference type="ARBA" id="ARBA00008682"/>
    </source>
</evidence>
<protein>
    <recommendedName>
        <fullName evidence="3">chitinase</fullName>
        <ecNumber evidence="3">3.2.1.14</ecNumber>
    </recommendedName>
</protein>
<evidence type="ECO:0000256" key="10">
    <source>
        <dbReference type="SAM" id="MobiDB-lite"/>
    </source>
</evidence>
<dbReference type="PROSITE" id="PS51910">
    <property type="entry name" value="GH18_2"/>
    <property type="match status" value="1"/>
</dbReference>
<evidence type="ECO:0000256" key="1">
    <source>
        <dbReference type="ARBA" id="ARBA00000822"/>
    </source>
</evidence>
<proteinExistence type="inferred from homology"/>
<dbReference type="FunFam" id="3.10.50.10:FF:000008">
    <property type="entry name" value="Chitinase 11"/>
    <property type="match status" value="1"/>
</dbReference>
<dbReference type="Gene3D" id="3.20.20.80">
    <property type="entry name" value="Glycosidases"/>
    <property type="match status" value="2"/>
</dbReference>
<keyword evidence="6" id="KW-0119">Carbohydrate metabolism</keyword>